<feature type="domain" description="Carrier" evidence="1">
    <location>
        <begin position="1"/>
        <end position="79"/>
    </location>
</feature>
<dbReference type="Proteomes" id="UP001652564">
    <property type="component" value="Unassembled WGS sequence"/>
</dbReference>
<reference evidence="2 3" key="1">
    <citation type="submission" date="2022-10" db="EMBL/GenBank/DDBJ databases">
        <title>Defluviimonas sp. nov., isolated from ocean surface sediments.</title>
        <authorList>
            <person name="He W."/>
            <person name="Wang L."/>
            <person name="Zhang D.-F."/>
        </authorList>
    </citation>
    <scope>NUCLEOTIDE SEQUENCE [LARGE SCALE GENOMIC DNA]</scope>
    <source>
        <strain evidence="2 3">WL0050</strain>
    </source>
</reference>
<organism evidence="2 3">
    <name type="scientific">Albidovulum litorale</name>
    <dbReference type="NCBI Taxonomy" id="2984134"/>
    <lineage>
        <taxon>Bacteria</taxon>
        <taxon>Pseudomonadati</taxon>
        <taxon>Pseudomonadota</taxon>
        <taxon>Alphaproteobacteria</taxon>
        <taxon>Rhodobacterales</taxon>
        <taxon>Paracoccaceae</taxon>
        <taxon>Albidovulum</taxon>
    </lineage>
</organism>
<accession>A0ABT2ZTN7</accession>
<evidence type="ECO:0000313" key="3">
    <source>
        <dbReference type="Proteomes" id="UP001652564"/>
    </source>
</evidence>
<dbReference type="Pfam" id="PF00550">
    <property type="entry name" value="PP-binding"/>
    <property type="match status" value="1"/>
</dbReference>
<dbReference type="InterPro" id="IPR009081">
    <property type="entry name" value="PP-bd_ACP"/>
</dbReference>
<gene>
    <name evidence="2" type="ORF">OEZ71_19655</name>
</gene>
<dbReference type="RefSeq" id="WP_263741791.1">
    <property type="nucleotide sequence ID" value="NZ_JAOWKZ010000005.1"/>
</dbReference>
<sequence length="80" mass="8732">MNFQRNDLIGFLKGALNVDVSDVEDDTLLFSTGVIDSFSMIELITYIESTTGPSIPPGDITLENFDSIGRILSYVNSRAA</sequence>
<keyword evidence="3" id="KW-1185">Reference proteome</keyword>
<protein>
    <submittedName>
        <fullName evidence="2">Acyl carrier protein</fullName>
    </submittedName>
</protein>
<evidence type="ECO:0000259" key="1">
    <source>
        <dbReference type="PROSITE" id="PS50075"/>
    </source>
</evidence>
<dbReference type="EMBL" id="JAOWKZ010000005">
    <property type="protein sequence ID" value="MCV2874521.1"/>
    <property type="molecule type" value="Genomic_DNA"/>
</dbReference>
<dbReference type="SUPFAM" id="SSF47336">
    <property type="entry name" value="ACP-like"/>
    <property type="match status" value="1"/>
</dbReference>
<dbReference type="Gene3D" id="1.10.1200.10">
    <property type="entry name" value="ACP-like"/>
    <property type="match status" value="1"/>
</dbReference>
<proteinExistence type="predicted"/>
<evidence type="ECO:0000313" key="2">
    <source>
        <dbReference type="EMBL" id="MCV2874521.1"/>
    </source>
</evidence>
<dbReference type="InterPro" id="IPR036736">
    <property type="entry name" value="ACP-like_sf"/>
</dbReference>
<dbReference type="PROSITE" id="PS50075">
    <property type="entry name" value="CARRIER"/>
    <property type="match status" value="1"/>
</dbReference>
<comment type="caution">
    <text evidence="2">The sequence shown here is derived from an EMBL/GenBank/DDBJ whole genome shotgun (WGS) entry which is preliminary data.</text>
</comment>
<name>A0ABT2ZTN7_9RHOB</name>